<dbReference type="AlphaFoldDB" id="A0A8T9T164"/>
<keyword evidence="3" id="KW-1185">Reference proteome</keyword>
<dbReference type="Proteomes" id="UP000829925">
    <property type="component" value="Chromosome"/>
</dbReference>
<dbReference type="GO" id="GO:0005829">
    <property type="term" value="C:cytosol"/>
    <property type="evidence" value="ECO:0007669"/>
    <property type="project" value="TreeGrafter"/>
</dbReference>
<feature type="domain" description="Helicase C-terminal" evidence="1">
    <location>
        <begin position="30"/>
        <end position="86"/>
    </location>
</feature>
<dbReference type="RefSeq" id="WP_245097082.1">
    <property type="nucleotide sequence ID" value="NZ_CP095053.1"/>
</dbReference>
<dbReference type="InterPro" id="IPR050742">
    <property type="entry name" value="Helicase_Restrict-Modif_Enz"/>
</dbReference>
<gene>
    <name evidence="2" type="ORF">MUN82_09840</name>
</gene>
<evidence type="ECO:0000313" key="2">
    <source>
        <dbReference type="EMBL" id="UOR07381.1"/>
    </source>
</evidence>
<dbReference type="Gene3D" id="3.40.50.300">
    <property type="entry name" value="P-loop containing nucleotide triphosphate hydrolases"/>
    <property type="match status" value="1"/>
</dbReference>
<sequence length="154" mass="17608">MFIEERFHKLFPQLGGGFVRIIDNYEEYAQALLDNFSETDKTPQLAISVDMLDTGIDIPDVVNLVFFKAVRSSAKFWQMLGRGTRLRPDLFGPGKHKEHFMVFDFCENFEFFKARPEGLSGSAPAPLSQQIFMAHLTLAEVLRQPGYHPDEAHQ</sequence>
<organism evidence="2 3">
    <name type="scientific">Hymenobacter aerilatus</name>
    <dbReference type="NCBI Taxonomy" id="2932251"/>
    <lineage>
        <taxon>Bacteria</taxon>
        <taxon>Pseudomonadati</taxon>
        <taxon>Bacteroidota</taxon>
        <taxon>Cytophagia</taxon>
        <taxon>Cytophagales</taxon>
        <taxon>Hymenobacteraceae</taxon>
        <taxon>Hymenobacter</taxon>
    </lineage>
</organism>
<dbReference type="KEGG" id="haei:MUN82_09840"/>
<proteinExistence type="predicted"/>
<dbReference type="EMBL" id="CP095053">
    <property type="protein sequence ID" value="UOR07381.1"/>
    <property type="molecule type" value="Genomic_DNA"/>
</dbReference>
<dbReference type="Pfam" id="PF00271">
    <property type="entry name" value="Helicase_C"/>
    <property type="match status" value="1"/>
</dbReference>
<name>A0A8T9T164_9BACT</name>
<evidence type="ECO:0000313" key="3">
    <source>
        <dbReference type="Proteomes" id="UP000829925"/>
    </source>
</evidence>
<dbReference type="SUPFAM" id="SSF52540">
    <property type="entry name" value="P-loop containing nucleoside triphosphate hydrolases"/>
    <property type="match status" value="1"/>
</dbReference>
<dbReference type="InterPro" id="IPR001650">
    <property type="entry name" value="Helicase_C-like"/>
</dbReference>
<dbReference type="InterPro" id="IPR027417">
    <property type="entry name" value="P-loop_NTPase"/>
</dbReference>
<accession>A0A8T9T164</accession>
<dbReference type="PANTHER" id="PTHR47396:SF1">
    <property type="entry name" value="ATP-DEPENDENT HELICASE IRC3-RELATED"/>
    <property type="match status" value="1"/>
</dbReference>
<dbReference type="PANTHER" id="PTHR47396">
    <property type="entry name" value="TYPE I RESTRICTION ENZYME ECOKI R PROTEIN"/>
    <property type="match status" value="1"/>
</dbReference>
<evidence type="ECO:0000259" key="1">
    <source>
        <dbReference type="Pfam" id="PF00271"/>
    </source>
</evidence>
<protein>
    <recommendedName>
        <fullName evidence="1">Helicase C-terminal domain-containing protein</fullName>
    </recommendedName>
</protein>
<reference evidence="2 3" key="1">
    <citation type="submission" date="2022-04" db="EMBL/GenBank/DDBJ databases">
        <title>Hymenobacter sp. isolated from the air.</title>
        <authorList>
            <person name="Won M."/>
            <person name="Lee C.-M."/>
            <person name="Woen H.-Y."/>
            <person name="Kwon S.-W."/>
        </authorList>
    </citation>
    <scope>NUCLEOTIDE SEQUENCE [LARGE SCALE GENOMIC DNA]</scope>
    <source>
        <strain evidence="3">5413 J-13</strain>
    </source>
</reference>